<organism evidence="7 8">
    <name type="scientific">Candidatus Wirthbacteria bacterium CG2_30_54_11</name>
    <dbReference type="NCBI Taxonomy" id="1817892"/>
    <lineage>
        <taxon>Bacteria</taxon>
        <taxon>Candidatus Wirthbacteria</taxon>
    </lineage>
</organism>
<dbReference type="Gene3D" id="3.90.550.10">
    <property type="entry name" value="Spore Coat Polysaccharide Biosynthesis Protein SpsA, Chain A"/>
    <property type="match status" value="1"/>
</dbReference>
<comment type="caution">
    <text evidence="7">The sequence shown here is derived from an EMBL/GenBank/DDBJ whole genome shotgun (WGS) entry which is preliminary data.</text>
</comment>
<dbReference type="EMBL" id="MNZT01000031">
    <property type="protein sequence ID" value="OIP98333.1"/>
    <property type="molecule type" value="Genomic_DNA"/>
</dbReference>
<dbReference type="GO" id="GO:0005886">
    <property type="term" value="C:plasma membrane"/>
    <property type="evidence" value="ECO:0007669"/>
    <property type="project" value="UniProtKB-SubCell"/>
</dbReference>
<evidence type="ECO:0000256" key="2">
    <source>
        <dbReference type="ARBA" id="ARBA00022475"/>
    </source>
</evidence>
<comment type="subcellular location">
    <subcellularLocation>
        <location evidence="1">Cell membrane</location>
    </subcellularLocation>
</comment>
<evidence type="ECO:0000256" key="1">
    <source>
        <dbReference type="ARBA" id="ARBA00004236"/>
    </source>
</evidence>
<protein>
    <recommendedName>
        <fullName evidence="6">Glycosyltransferase 2-like domain-containing protein</fullName>
    </recommendedName>
</protein>
<dbReference type="STRING" id="1817892.AUK40_01765"/>
<reference evidence="7 8" key="1">
    <citation type="journal article" date="2016" name="Environ. Microbiol.">
        <title>Genomic resolution of a cold subsurface aquifer community provides metabolic insights for novel microbes adapted to high CO concentrations.</title>
        <authorList>
            <person name="Probst A.J."/>
            <person name="Castelle C.J."/>
            <person name="Singh A."/>
            <person name="Brown C.T."/>
            <person name="Anantharaman K."/>
            <person name="Sharon I."/>
            <person name="Hug L.A."/>
            <person name="Burstein D."/>
            <person name="Emerson J.B."/>
            <person name="Thomas B.C."/>
            <person name="Banfield J.F."/>
        </authorList>
    </citation>
    <scope>NUCLEOTIDE SEQUENCE [LARGE SCALE GENOMIC DNA]</scope>
    <source>
        <strain evidence="7">CG2_30_54_11</strain>
    </source>
</reference>
<name>A0A1J5IMF4_9BACT</name>
<dbReference type="InterPro" id="IPR001173">
    <property type="entry name" value="Glyco_trans_2-like"/>
</dbReference>
<dbReference type="GO" id="GO:0016757">
    <property type="term" value="F:glycosyltransferase activity"/>
    <property type="evidence" value="ECO:0007669"/>
    <property type="project" value="UniProtKB-KW"/>
</dbReference>
<keyword evidence="2" id="KW-1003">Cell membrane</keyword>
<keyword evidence="4" id="KW-0808">Transferase</keyword>
<evidence type="ECO:0000256" key="4">
    <source>
        <dbReference type="ARBA" id="ARBA00022679"/>
    </source>
</evidence>
<evidence type="ECO:0000256" key="3">
    <source>
        <dbReference type="ARBA" id="ARBA00022676"/>
    </source>
</evidence>
<feature type="domain" description="Glycosyltransferase 2-like" evidence="6">
    <location>
        <begin position="6"/>
        <end position="157"/>
    </location>
</feature>
<dbReference type="Proteomes" id="UP000183245">
    <property type="component" value="Unassembled WGS sequence"/>
</dbReference>
<dbReference type="PANTHER" id="PTHR43646:SF2">
    <property type="entry name" value="GLYCOSYLTRANSFERASE 2-LIKE DOMAIN-CONTAINING PROTEIN"/>
    <property type="match status" value="1"/>
</dbReference>
<evidence type="ECO:0000313" key="7">
    <source>
        <dbReference type="EMBL" id="OIP98333.1"/>
    </source>
</evidence>
<gene>
    <name evidence="7" type="ORF">AUK40_01765</name>
</gene>
<evidence type="ECO:0000256" key="5">
    <source>
        <dbReference type="ARBA" id="ARBA00023136"/>
    </source>
</evidence>
<dbReference type="PANTHER" id="PTHR43646">
    <property type="entry name" value="GLYCOSYLTRANSFERASE"/>
    <property type="match status" value="1"/>
</dbReference>
<evidence type="ECO:0000259" key="6">
    <source>
        <dbReference type="Pfam" id="PF00535"/>
    </source>
</evidence>
<dbReference type="Pfam" id="PF00535">
    <property type="entry name" value="Glycos_transf_2"/>
    <property type="match status" value="1"/>
</dbReference>
<proteinExistence type="predicted"/>
<keyword evidence="5" id="KW-0472">Membrane</keyword>
<sequence>MKPDISIVIPAYREEKLLPACLQSIKDQKGNFTVEVIVSILPGGDQTETIARASGAEVIIHDQKGGYNGRIVGFHRAKADIVATTDADAQLPSEWIENVMGCFGNDTSLVAITGPIRLNASPWFYRFGNTLLVPFTDIIYRMITGYFLCRAGNFAIRTDAYVRSGGFHPVPMEDIDLSRRLHKLGRIHYAFSLPVLVSDRRYRGRMGRFLWEWISSIVNYILLSRKEVTTTYEDIR</sequence>
<dbReference type="AlphaFoldDB" id="A0A1J5IMF4"/>
<keyword evidence="3" id="KW-0328">Glycosyltransferase</keyword>
<dbReference type="InterPro" id="IPR029044">
    <property type="entry name" value="Nucleotide-diphossugar_trans"/>
</dbReference>
<accession>A0A1J5IMF4</accession>
<evidence type="ECO:0000313" key="8">
    <source>
        <dbReference type="Proteomes" id="UP000183245"/>
    </source>
</evidence>
<dbReference type="SUPFAM" id="SSF53448">
    <property type="entry name" value="Nucleotide-diphospho-sugar transferases"/>
    <property type="match status" value="1"/>
</dbReference>